<dbReference type="Pfam" id="PF04365">
    <property type="entry name" value="BrnT_toxin"/>
    <property type="match status" value="1"/>
</dbReference>
<organism evidence="1 2">
    <name type="scientific">Candidatus Roizmanbacteria bacterium RIFCSPHIGHO2_01_FULL_39_12b</name>
    <dbReference type="NCBI Taxonomy" id="1802030"/>
    <lineage>
        <taxon>Bacteria</taxon>
        <taxon>Candidatus Roizmaniibacteriota</taxon>
    </lineage>
</organism>
<sequence length="105" mass="12686">MYMVNKRDPVEFEWDKGNIHKSYKKHNISPNQAEEIFKDVNAFFKRDTNHSKYEIRYVAIGKTSSDKILYIVFTIRKDKIRIISARRCNIKERRLYEKTKENSPL</sequence>
<name>A0A1F7G9A2_9BACT</name>
<dbReference type="InterPro" id="IPR038573">
    <property type="entry name" value="BrnT_sf"/>
</dbReference>
<evidence type="ECO:0000313" key="1">
    <source>
        <dbReference type="EMBL" id="OGK15426.1"/>
    </source>
</evidence>
<dbReference type="AlphaFoldDB" id="A0A1F7G9A2"/>
<dbReference type="Proteomes" id="UP000178372">
    <property type="component" value="Unassembled WGS sequence"/>
</dbReference>
<reference evidence="1 2" key="1">
    <citation type="journal article" date="2016" name="Nat. Commun.">
        <title>Thousands of microbial genomes shed light on interconnected biogeochemical processes in an aquifer system.</title>
        <authorList>
            <person name="Anantharaman K."/>
            <person name="Brown C.T."/>
            <person name="Hug L.A."/>
            <person name="Sharon I."/>
            <person name="Castelle C.J."/>
            <person name="Probst A.J."/>
            <person name="Thomas B.C."/>
            <person name="Singh A."/>
            <person name="Wilkins M.J."/>
            <person name="Karaoz U."/>
            <person name="Brodie E.L."/>
            <person name="Williams K.H."/>
            <person name="Hubbard S.S."/>
            <person name="Banfield J.F."/>
        </authorList>
    </citation>
    <scope>NUCLEOTIDE SEQUENCE [LARGE SCALE GENOMIC DNA]</scope>
</reference>
<accession>A0A1F7G9A2</accession>
<evidence type="ECO:0000313" key="2">
    <source>
        <dbReference type="Proteomes" id="UP000178372"/>
    </source>
</evidence>
<dbReference type="EMBL" id="MFZF01000031">
    <property type="protein sequence ID" value="OGK15426.1"/>
    <property type="molecule type" value="Genomic_DNA"/>
</dbReference>
<proteinExistence type="predicted"/>
<gene>
    <name evidence="1" type="ORF">A2690_05140</name>
</gene>
<evidence type="ECO:0008006" key="3">
    <source>
        <dbReference type="Google" id="ProtNLM"/>
    </source>
</evidence>
<comment type="caution">
    <text evidence="1">The sequence shown here is derived from an EMBL/GenBank/DDBJ whole genome shotgun (WGS) entry which is preliminary data.</text>
</comment>
<protein>
    <recommendedName>
        <fullName evidence="3">BrnT family toxin</fullName>
    </recommendedName>
</protein>
<dbReference type="InterPro" id="IPR007460">
    <property type="entry name" value="BrnT_toxin"/>
</dbReference>
<dbReference type="Gene3D" id="3.10.450.530">
    <property type="entry name" value="Ribonuclease toxin, BrnT, of type II toxin-antitoxin system"/>
    <property type="match status" value="1"/>
</dbReference>